<evidence type="ECO:0000256" key="4">
    <source>
        <dbReference type="PIRSR" id="PIRSR602401-1"/>
    </source>
</evidence>
<dbReference type="Gene3D" id="1.10.630.10">
    <property type="entry name" value="Cytochrome P450"/>
    <property type="match status" value="1"/>
</dbReference>
<dbReference type="GO" id="GO:0016705">
    <property type="term" value="F:oxidoreductase activity, acting on paired donors, with incorporation or reduction of molecular oxygen"/>
    <property type="evidence" value="ECO:0007669"/>
    <property type="project" value="InterPro"/>
</dbReference>
<comment type="cofactor">
    <cofactor evidence="4">
        <name>heme</name>
        <dbReference type="ChEBI" id="CHEBI:30413"/>
    </cofactor>
</comment>
<proteinExistence type="predicted"/>
<evidence type="ECO:0000256" key="2">
    <source>
        <dbReference type="ARBA" id="ARBA00022723"/>
    </source>
</evidence>
<name>A0A9P9E6Q9_9HYPO</name>
<evidence type="ECO:0000313" key="7">
    <source>
        <dbReference type="Proteomes" id="UP000738349"/>
    </source>
</evidence>
<dbReference type="GO" id="GO:0005506">
    <property type="term" value="F:iron ion binding"/>
    <property type="evidence" value="ECO:0007669"/>
    <property type="project" value="InterPro"/>
</dbReference>
<dbReference type="GO" id="GO:0020037">
    <property type="term" value="F:heme binding"/>
    <property type="evidence" value="ECO:0007669"/>
    <property type="project" value="InterPro"/>
</dbReference>
<dbReference type="PRINTS" id="PR00463">
    <property type="entry name" value="EP450I"/>
</dbReference>
<keyword evidence="1 4" id="KW-0349">Heme</keyword>
<dbReference type="Proteomes" id="UP000738349">
    <property type="component" value="Unassembled WGS sequence"/>
</dbReference>
<comment type="caution">
    <text evidence="6">The sequence shown here is derived from an EMBL/GenBank/DDBJ whole genome shotgun (WGS) entry which is preliminary data.</text>
</comment>
<dbReference type="EMBL" id="JAGMUV010000017">
    <property type="protein sequence ID" value="KAH7130991.1"/>
    <property type="molecule type" value="Genomic_DNA"/>
</dbReference>
<dbReference type="InterPro" id="IPR001128">
    <property type="entry name" value="Cyt_P450"/>
</dbReference>
<dbReference type="PANTHER" id="PTHR24305:SF168">
    <property type="entry name" value="P450, PUTATIVE (EUROFUNG)-RELATED"/>
    <property type="match status" value="1"/>
</dbReference>
<evidence type="ECO:0000313" key="6">
    <source>
        <dbReference type="EMBL" id="KAH7130991.1"/>
    </source>
</evidence>
<organism evidence="6 7">
    <name type="scientific">Dactylonectria macrodidyma</name>
    <dbReference type="NCBI Taxonomy" id="307937"/>
    <lineage>
        <taxon>Eukaryota</taxon>
        <taxon>Fungi</taxon>
        <taxon>Dikarya</taxon>
        <taxon>Ascomycota</taxon>
        <taxon>Pezizomycotina</taxon>
        <taxon>Sordariomycetes</taxon>
        <taxon>Hypocreomycetidae</taxon>
        <taxon>Hypocreales</taxon>
        <taxon>Nectriaceae</taxon>
        <taxon>Dactylonectria</taxon>
    </lineage>
</organism>
<evidence type="ECO:0000256" key="5">
    <source>
        <dbReference type="SAM" id="Phobius"/>
    </source>
</evidence>
<dbReference type="InterPro" id="IPR002401">
    <property type="entry name" value="Cyt_P450_E_grp-I"/>
</dbReference>
<dbReference type="OrthoDB" id="3934656at2759"/>
<dbReference type="CDD" id="cd11060">
    <property type="entry name" value="CYP57A1-like"/>
    <property type="match status" value="1"/>
</dbReference>
<keyword evidence="3 4" id="KW-0408">Iron</keyword>
<dbReference type="AlphaFoldDB" id="A0A9P9E6Q9"/>
<keyword evidence="5" id="KW-0472">Membrane</keyword>
<accession>A0A9P9E6Q9</accession>
<dbReference type="PANTHER" id="PTHR24305">
    <property type="entry name" value="CYTOCHROME P450"/>
    <property type="match status" value="1"/>
</dbReference>
<keyword evidence="2 4" id="KW-0479">Metal-binding</keyword>
<dbReference type="SUPFAM" id="SSF48264">
    <property type="entry name" value="Cytochrome P450"/>
    <property type="match status" value="1"/>
</dbReference>
<keyword evidence="5" id="KW-1133">Transmembrane helix</keyword>
<reference evidence="6" key="1">
    <citation type="journal article" date="2021" name="Nat. Commun.">
        <title>Genetic determinants of endophytism in the Arabidopsis root mycobiome.</title>
        <authorList>
            <person name="Mesny F."/>
            <person name="Miyauchi S."/>
            <person name="Thiergart T."/>
            <person name="Pickel B."/>
            <person name="Atanasova L."/>
            <person name="Karlsson M."/>
            <person name="Huettel B."/>
            <person name="Barry K.W."/>
            <person name="Haridas S."/>
            <person name="Chen C."/>
            <person name="Bauer D."/>
            <person name="Andreopoulos W."/>
            <person name="Pangilinan J."/>
            <person name="LaButti K."/>
            <person name="Riley R."/>
            <person name="Lipzen A."/>
            <person name="Clum A."/>
            <person name="Drula E."/>
            <person name="Henrissat B."/>
            <person name="Kohler A."/>
            <person name="Grigoriev I.V."/>
            <person name="Martin F.M."/>
            <person name="Hacquard S."/>
        </authorList>
    </citation>
    <scope>NUCLEOTIDE SEQUENCE</scope>
    <source>
        <strain evidence="6">MPI-CAGE-AT-0147</strain>
    </source>
</reference>
<sequence length="509" mass="57140">MASLSALAVALGRPAFWGLLVGLFIAHTVISRVTSWYRLRHIKGPASAAWTDWWLINKTRQGKLFEELGDVCKQYGPVARIAPNYVVCGDPEEVRRMWGVRSQFDRAIWYKGFKLDPPRDCTLSMCGGDVHAALRSKLAPGYSGKDVDGLHESIDEGIARFVRLIEDKYLSSATDYRPVDFARKTQYMTLDIISKIAFGASFGFMDRDEDFYDYINTVEASVPMMQMFALIPWLINLLQSPLCKAMMPSERDAVGLGPIMAIAKRAVGERYAPDAKDRRDMLGSFVRHGLEQKEAEAESLVQIIAGSDTTATVLRTVMVHITTNPNIYRRLQAEIDSGVANGRISSPITDAEARELPLLQACIKEGFRMWPPISGIMPRVSETDGIVCGVRIPAGTNVAWSARAVMRHEGVFGVDADIFYPDRWLRADEGQRQAMENTIDLCFGQGRWGCLGRPIATVELNKMVVELLRRFDFSVLDMEKPIRNAFFGVLIQSDLKMRITRRENAELKQ</sequence>
<feature type="transmembrane region" description="Helical" evidence="5">
    <location>
        <begin position="15"/>
        <end position="33"/>
    </location>
</feature>
<dbReference type="Pfam" id="PF00067">
    <property type="entry name" value="p450"/>
    <property type="match status" value="1"/>
</dbReference>
<gene>
    <name evidence="6" type="ORF">EDB81DRAFT_727950</name>
</gene>
<keyword evidence="5" id="KW-0812">Transmembrane</keyword>
<keyword evidence="7" id="KW-1185">Reference proteome</keyword>
<dbReference type="GO" id="GO:0004497">
    <property type="term" value="F:monooxygenase activity"/>
    <property type="evidence" value="ECO:0007669"/>
    <property type="project" value="InterPro"/>
</dbReference>
<evidence type="ECO:0000256" key="1">
    <source>
        <dbReference type="ARBA" id="ARBA00022617"/>
    </source>
</evidence>
<evidence type="ECO:0000256" key="3">
    <source>
        <dbReference type="ARBA" id="ARBA00023004"/>
    </source>
</evidence>
<protein>
    <submittedName>
        <fullName evidence="6">Benzoate 4-monooxygenase cytochrome P450</fullName>
    </submittedName>
</protein>
<dbReference type="PRINTS" id="PR00385">
    <property type="entry name" value="P450"/>
</dbReference>
<dbReference type="InterPro" id="IPR050121">
    <property type="entry name" value="Cytochrome_P450_monoxygenase"/>
</dbReference>
<feature type="binding site" description="axial binding residue" evidence="4">
    <location>
        <position position="450"/>
    </location>
    <ligand>
        <name>heme</name>
        <dbReference type="ChEBI" id="CHEBI:30413"/>
    </ligand>
    <ligandPart>
        <name>Fe</name>
        <dbReference type="ChEBI" id="CHEBI:18248"/>
    </ligandPart>
</feature>
<dbReference type="InterPro" id="IPR036396">
    <property type="entry name" value="Cyt_P450_sf"/>
</dbReference>